<evidence type="ECO:0000256" key="2">
    <source>
        <dbReference type="ARBA" id="ARBA00022741"/>
    </source>
</evidence>
<dbReference type="GO" id="GO:0005886">
    <property type="term" value="C:plasma membrane"/>
    <property type="evidence" value="ECO:0007669"/>
    <property type="project" value="TreeGrafter"/>
</dbReference>
<dbReference type="Gene3D" id="3.40.50.300">
    <property type="entry name" value="P-loop containing nucleotide triphosphate hydrolases"/>
    <property type="match status" value="1"/>
</dbReference>
<dbReference type="PANTHER" id="PTHR24220:SF611">
    <property type="entry name" value="ATP-BINDING COMPONENT OF ABC TRANSPORTER-RELATED"/>
    <property type="match status" value="1"/>
</dbReference>
<keyword evidence="1" id="KW-1003">Cell membrane</keyword>
<dbReference type="GO" id="GO:0022857">
    <property type="term" value="F:transmembrane transporter activity"/>
    <property type="evidence" value="ECO:0007669"/>
    <property type="project" value="TreeGrafter"/>
</dbReference>
<dbReference type="EMBL" id="JAAYYV010000360">
    <property type="protein sequence ID" value="NLF55293.1"/>
    <property type="molecule type" value="Genomic_DNA"/>
</dbReference>
<evidence type="ECO:0000256" key="1">
    <source>
        <dbReference type="ARBA" id="ARBA00022475"/>
    </source>
</evidence>
<name>A0A7X7LXX7_9RHOO</name>
<feature type="domain" description="ABC transporter" evidence="4">
    <location>
        <begin position="26"/>
        <end position="253"/>
    </location>
</feature>
<dbReference type="OrthoDB" id="9802264at2"/>
<dbReference type="GO" id="GO:0016887">
    <property type="term" value="F:ATP hydrolysis activity"/>
    <property type="evidence" value="ECO:0007669"/>
    <property type="project" value="InterPro"/>
</dbReference>
<accession>A0A7X7LXX7</accession>
<keyword evidence="3 5" id="KW-0067">ATP-binding</keyword>
<reference evidence="5 6" key="1">
    <citation type="journal article" date="2020" name="Biotechnol. Biofuels">
        <title>New insights from the biogas microbiome by comprehensive genome-resolved metagenomics of nearly 1600 species originating from multiple anaerobic digesters.</title>
        <authorList>
            <person name="Campanaro S."/>
            <person name="Treu L."/>
            <person name="Rodriguez-R L.M."/>
            <person name="Kovalovszki A."/>
            <person name="Ziels R.M."/>
            <person name="Maus I."/>
            <person name="Zhu X."/>
            <person name="Kougias P.G."/>
            <person name="Basile A."/>
            <person name="Luo G."/>
            <person name="Schluter A."/>
            <person name="Konstantinidis K.T."/>
            <person name="Angelidaki I."/>
        </authorList>
    </citation>
    <scope>NUCLEOTIDE SEQUENCE [LARGE SCALE GENOMIC DNA]</scope>
    <source>
        <strain evidence="5">AS06rmzACSIP_256</strain>
    </source>
</reference>
<dbReference type="InterPro" id="IPR003593">
    <property type="entry name" value="AAA+_ATPase"/>
</dbReference>
<sequence length="257" mass="27159">MDPARTVERLPAGRAAGDPTLAADAVRLTGLRFRWPGAAADCLAIDHFRLAAGERVFLRGPSGSGKSSLLSLIGGVVRPQAGEVAVAGQVLGALSAAARDRFRADHVGFVFQLFNLLPWLSARDNILLACRFSPARRARLATAKRTPEEEAGRLATRLDLDRALLSRPAAQLSVGQQQRVAAARALIGRPGLVVADEPTSALDADRQQAFLDLLLEECGAAGAALLFVSHDGRLARHFDRVLDLASINRALAVPGGA</sequence>
<dbReference type="SMART" id="SM00382">
    <property type="entry name" value="AAA"/>
    <property type="match status" value="1"/>
</dbReference>
<dbReference type="PANTHER" id="PTHR24220">
    <property type="entry name" value="IMPORT ATP-BINDING PROTEIN"/>
    <property type="match status" value="1"/>
</dbReference>
<dbReference type="InterPro" id="IPR027417">
    <property type="entry name" value="P-loop_NTPase"/>
</dbReference>
<dbReference type="SUPFAM" id="SSF52540">
    <property type="entry name" value="P-loop containing nucleoside triphosphate hydrolases"/>
    <property type="match status" value="1"/>
</dbReference>
<dbReference type="Proteomes" id="UP000536534">
    <property type="component" value="Unassembled WGS sequence"/>
</dbReference>
<dbReference type="InterPro" id="IPR003439">
    <property type="entry name" value="ABC_transporter-like_ATP-bd"/>
</dbReference>
<dbReference type="PROSITE" id="PS50893">
    <property type="entry name" value="ABC_TRANSPORTER_2"/>
    <property type="match status" value="1"/>
</dbReference>
<keyword evidence="1" id="KW-0472">Membrane</keyword>
<evidence type="ECO:0000256" key="3">
    <source>
        <dbReference type="ARBA" id="ARBA00022840"/>
    </source>
</evidence>
<comment type="caution">
    <text evidence="5">The sequence shown here is derived from an EMBL/GenBank/DDBJ whole genome shotgun (WGS) entry which is preliminary data.</text>
</comment>
<protein>
    <submittedName>
        <fullName evidence="5">ATP-binding cassette domain-containing protein</fullName>
    </submittedName>
</protein>
<evidence type="ECO:0000259" key="4">
    <source>
        <dbReference type="PROSITE" id="PS50893"/>
    </source>
</evidence>
<evidence type="ECO:0000313" key="6">
    <source>
        <dbReference type="Proteomes" id="UP000536534"/>
    </source>
</evidence>
<organism evidence="5 6">
    <name type="scientific">Thauera phenolivorans</name>
    <dbReference type="NCBI Taxonomy" id="1792543"/>
    <lineage>
        <taxon>Bacteria</taxon>
        <taxon>Pseudomonadati</taxon>
        <taxon>Pseudomonadota</taxon>
        <taxon>Betaproteobacteria</taxon>
        <taxon>Rhodocyclales</taxon>
        <taxon>Zoogloeaceae</taxon>
        <taxon>Thauera</taxon>
    </lineage>
</organism>
<proteinExistence type="predicted"/>
<evidence type="ECO:0000313" key="5">
    <source>
        <dbReference type="EMBL" id="NLF55293.1"/>
    </source>
</evidence>
<dbReference type="RefSeq" id="WP_083200432.1">
    <property type="nucleotide sequence ID" value="NZ_MBFM01000004.1"/>
</dbReference>
<dbReference type="AlphaFoldDB" id="A0A7X7LXX7"/>
<keyword evidence="2" id="KW-0547">Nucleotide-binding</keyword>
<dbReference type="Pfam" id="PF00005">
    <property type="entry name" value="ABC_tran"/>
    <property type="match status" value="1"/>
</dbReference>
<dbReference type="InterPro" id="IPR015854">
    <property type="entry name" value="ABC_transpr_LolD-like"/>
</dbReference>
<dbReference type="GO" id="GO:0005524">
    <property type="term" value="F:ATP binding"/>
    <property type="evidence" value="ECO:0007669"/>
    <property type="project" value="UniProtKB-KW"/>
</dbReference>
<gene>
    <name evidence="5" type="ORF">GX576_13015</name>
</gene>